<sequence>MRLQQDQIGNGLLNGYRAGVSNQVPSNLTKGTGTNLSAIIFGNFNELLIGSWGELEILANPYGDGYDSGDVKVRALQTVDIQARHENSFCVIKDAITN</sequence>
<dbReference type="RefSeq" id="WP_190384552.1">
    <property type="nucleotide sequence ID" value="NZ_JACJQT010000115.1"/>
</dbReference>
<protein>
    <submittedName>
        <fullName evidence="2">Phage major capsid protein</fullName>
    </submittedName>
</protein>
<dbReference type="Proteomes" id="UP000606721">
    <property type="component" value="Unassembled WGS sequence"/>
</dbReference>
<evidence type="ECO:0000313" key="2">
    <source>
        <dbReference type="EMBL" id="MBD2281397.1"/>
    </source>
</evidence>
<accession>A0ABR8C3H3</accession>
<dbReference type="EMBL" id="JACJQT010000115">
    <property type="protein sequence ID" value="MBD2281397.1"/>
    <property type="molecule type" value="Genomic_DNA"/>
</dbReference>
<dbReference type="Pfam" id="PF05065">
    <property type="entry name" value="Phage_capsid"/>
    <property type="match status" value="1"/>
</dbReference>
<keyword evidence="3" id="KW-1185">Reference proteome</keyword>
<evidence type="ECO:0000259" key="1">
    <source>
        <dbReference type="Pfam" id="PF05065"/>
    </source>
</evidence>
<feature type="domain" description="Phage capsid-like C-terminal" evidence="1">
    <location>
        <begin position="9"/>
        <end position="93"/>
    </location>
</feature>
<evidence type="ECO:0000313" key="3">
    <source>
        <dbReference type="Proteomes" id="UP000606721"/>
    </source>
</evidence>
<organism evidence="2 3">
    <name type="scientific">Aphanizomenon flos-aquae FACHB-1040</name>
    <dbReference type="NCBI Taxonomy" id="2692887"/>
    <lineage>
        <taxon>Bacteria</taxon>
        <taxon>Bacillati</taxon>
        <taxon>Cyanobacteriota</taxon>
        <taxon>Cyanophyceae</taxon>
        <taxon>Nostocales</taxon>
        <taxon>Aphanizomenonaceae</taxon>
        <taxon>Aphanizomenon</taxon>
    </lineage>
</organism>
<dbReference type="InterPro" id="IPR054612">
    <property type="entry name" value="Phage_capsid-like_C"/>
</dbReference>
<comment type="caution">
    <text evidence="2">The sequence shown here is derived from an EMBL/GenBank/DDBJ whole genome shotgun (WGS) entry which is preliminary data.</text>
</comment>
<dbReference type="SUPFAM" id="SSF56563">
    <property type="entry name" value="Major capsid protein gp5"/>
    <property type="match status" value="1"/>
</dbReference>
<reference evidence="2 3" key="1">
    <citation type="journal article" date="2020" name="ISME J.">
        <title>Comparative genomics reveals insights into cyanobacterial evolution and habitat adaptation.</title>
        <authorList>
            <person name="Chen M.Y."/>
            <person name="Teng W.K."/>
            <person name="Zhao L."/>
            <person name="Hu C.X."/>
            <person name="Zhou Y.K."/>
            <person name="Han B.P."/>
            <person name="Song L.R."/>
            <person name="Shu W.S."/>
        </authorList>
    </citation>
    <scope>NUCLEOTIDE SEQUENCE [LARGE SCALE GENOMIC DNA]</scope>
    <source>
        <strain evidence="2 3">FACHB-1040</strain>
    </source>
</reference>
<name>A0ABR8C3H3_APHFL</name>
<gene>
    <name evidence="2" type="ORF">H6F99_24935</name>
</gene>
<proteinExistence type="predicted"/>